<dbReference type="RefSeq" id="WP_381496743.1">
    <property type="nucleotide sequence ID" value="NZ_JBHUOM010000001.1"/>
</dbReference>
<sequence length="297" mass="33943">MLKIQVLVRSLLPPALRKVLKQTYHFAQERLVEPTELILGLRDPLTPPKSKIFVGDGDFNAIGKEFRQYFIDFCQLKPDHTLLDVGCGIGRMAVPLTTYLSSTGMYEGFDPVKKGIDWCQEHITSHYPNFHFQHINVFNGSYNPTGQDQAINFRFPYDDEHVDVAIVVGVFTHMTINEISTYLGEIKRVLKPGGRCFTSFFLLNDASRQLMSGPTSTFNFQYEFEGRWSFDSQNPNNGSAHDEAELLHLFSEHGLQIDYPIRYGFWSGRQPATSFLDIIVVQKTLRITTPFLTNPLH</sequence>
<evidence type="ECO:0000313" key="2">
    <source>
        <dbReference type="EMBL" id="MFD2932547.1"/>
    </source>
</evidence>
<feature type="domain" description="Methyltransferase type 11" evidence="1">
    <location>
        <begin position="83"/>
        <end position="197"/>
    </location>
</feature>
<keyword evidence="2" id="KW-0489">Methyltransferase</keyword>
<dbReference type="GO" id="GO:0008168">
    <property type="term" value="F:methyltransferase activity"/>
    <property type="evidence" value="ECO:0007669"/>
    <property type="project" value="UniProtKB-KW"/>
</dbReference>
<dbReference type="PANTHER" id="PTHR43667:SF2">
    <property type="entry name" value="FATTY ACID C-METHYL TRANSFERASE"/>
    <property type="match status" value="1"/>
</dbReference>
<dbReference type="InterPro" id="IPR013216">
    <property type="entry name" value="Methyltransf_11"/>
</dbReference>
<dbReference type="InterPro" id="IPR029063">
    <property type="entry name" value="SAM-dependent_MTases_sf"/>
</dbReference>
<proteinExistence type="predicted"/>
<gene>
    <name evidence="2" type="ORF">ACFS25_02070</name>
</gene>
<dbReference type="CDD" id="cd02440">
    <property type="entry name" value="AdoMet_MTases"/>
    <property type="match status" value="1"/>
</dbReference>
<keyword evidence="3" id="KW-1185">Reference proteome</keyword>
<dbReference type="EMBL" id="JBHUOM010000001">
    <property type="protein sequence ID" value="MFD2932547.1"/>
    <property type="molecule type" value="Genomic_DNA"/>
</dbReference>
<protein>
    <submittedName>
        <fullName evidence="2">Methyltransferase domain-containing protein</fullName>
    </submittedName>
</protein>
<keyword evidence="2" id="KW-0808">Transferase</keyword>
<dbReference type="InterPro" id="IPR050723">
    <property type="entry name" value="CFA/CMAS"/>
</dbReference>
<accession>A0ABW6ADJ3</accession>
<dbReference type="PANTHER" id="PTHR43667">
    <property type="entry name" value="CYCLOPROPANE-FATTY-ACYL-PHOSPHOLIPID SYNTHASE"/>
    <property type="match status" value="1"/>
</dbReference>
<comment type="caution">
    <text evidence="2">The sequence shown here is derived from an EMBL/GenBank/DDBJ whole genome shotgun (WGS) entry which is preliminary data.</text>
</comment>
<name>A0ABW6ADJ3_9BACT</name>
<dbReference type="Proteomes" id="UP001597512">
    <property type="component" value="Unassembled WGS sequence"/>
</dbReference>
<evidence type="ECO:0000313" key="3">
    <source>
        <dbReference type="Proteomes" id="UP001597512"/>
    </source>
</evidence>
<dbReference type="Pfam" id="PF08241">
    <property type="entry name" value="Methyltransf_11"/>
    <property type="match status" value="1"/>
</dbReference>
<evidence type="ECO:0000259" key="1">
    <source>
        <dbReference type="Pfam" id="PF08241"/>
    </source>
</evidence>
<organism evidence="2 3">
    <name type="scientific">Spirosoma flavum</name>
    <dbReference type="NCBI Taxonomy" id="2048557"/>
    <lineage>
        <taxon>Bacteria</taxon>
        <taxon>Pseudomonadati</taxon>
        <taxon>Bacteroidota</taxon>
        <taxon>Cytophagia</taxon>
        <taxon>Cytophagales</taxon>
        <taxon>Cytophagaceae</taxon>
        <taxon>Spirosoma</taxon>
    </lineage>
</organism>
<reference evidence="3" key="1">
    <citation type="journal article" date="2019" name="Int. J. Syst. Evol. Microbiol.">
        <title>The Global Catalogue of Microorganisms (GCM) 10K type strain sequencing project: providing services to taxonomists for standard genome sequencing and annotation.</title>
        <authorList>
            <consortium name="The Broad Institute Genomics Platform"/>
            <consortium name="The Broad Institute Genome Sequencing Center for Infectious Disease"/>
            <person name="Wu L."/>
            <person name="Ma J."/>
        </authorList>
    </citation>
    <scope>NUCLEOTIDE SEQUENCE [LARGE SCALE GENOMIC DNA]</scope>
    <source>
        <strain evidence="3">KCTC 52490</strain>
    </source>
</reference>
<dbReference type="GO" id="GO:0032259">
    <property type="term" value="P:methylation"/>
    <property type="evidence" value="ECO:0007669"/>
    <property type="project" value="UniProtKB-KW"/>
</dbReference>
<dbReference type="SUPFAM" id="SSF53335">
    <property type="entry name" value="S-adenosyl-L-methionine-dependent methyltransferases"/>
    <property type="match status" value="1"/>
</dbReference>
<dbReference type="Gene3D" id="3.40.50.150">
    <property type="entry name" value="Vaccinia Virus protein VP39"/>
    <property type="match status" value="1"/>
</dbReference>